<evidence type="ECO:0000256" key="4">
    <source>
        <dbReference type="ARBA" id="ARBA00022840"/>
    </source>
</evidence>
<dbReference type="CDD" id="cd00268">
    <property type="entry name" value="DEADc"/>
    <property type="match status" value="1"/>
</dbReference>
<keyword evidence="1 6" id="KW-0547">Nucleotide-binding</keyword>
<keyword evidence="4 6" id="KW-0067">ATP-binding</keyword>
<dbReference type="InterPro" id="IPR001650">
    <property type="entry name" value="Helicase_C-like"/>
</dbReference>
<dbReference type="PROSITE" id="PS00039">
    <property type="entry name" value="DEAD_ATP_HELICASE"/>
    <property type="match status" value="1"/>
</dbReference>
<dbReference type="GO" id="GO:0016787">
    <property type="term" value="F:hydrolase activity"/>
    <property type="evidence" value="ECO:0007669"/>
    <property type="project" value="UniProtKB-KW"/>
</dbReference>
<sequence>MSFSNLELDFTLEQALADMGITAAKPIQEAAIPPALEGLDIIACAPTGTGKTLAFALPAIQHILDRDEQSTLSPKVLILAPSRELARQTHQQVQHLLSHTRIQLQLIVGGTPYGNQQQQLSEVCDILVATPGRLAELNERGWLDLSDTSFLVIDEADRMLEMGFADALTSLEKELPAHQTLFFSATLDNQKLGKFGRQFIRENAAVIDLSESPRAVSSLVSQKAIRVDDDEHKLKVLSHLLQQESVKQALVFVNNRDHVETWVNAIRKLNIRARGLHGEMKQSDRTETVKQMQKDRIQVLVATDVAARGINLVDINTVINLRLPRRADTYIHRAGRASREGEPGNCFSLVDIHDLPMIEKIQRFMGSPIKFTKITGLEPKTKARGGKKGKKKN</sequence>
<organism evidence="9 10">
    <name type="scientific">Maribrevibacterium harenarium</name>
    <dbReference type="NCBI Taxonomy" id="2589817"/>
    <lineage>
        <taxon>Bacteria</taxon>
        <taxon>Pseudomonadati</taxon>
        <taxon>Pseudomonadota</taxon>
        <taxon>Gammaproteobacteria</taxon>
        <taxon>Oceanospirillales</taxon>
        <taxon>Oceanospirillaceae</taxon>
        <taxon>Maribrevibacterium</taxon>
    </lineage>
</organism>
<dbReference type="SMART" id="SM00487">
    <property type="entry name" value="DEXDc"/>
    <property type="match status" value="1"/>
</dbReference>
<dbReference type="GO" id="GO:0005524">
    <property type="term" value="F:ATP binding"/>
    <property type="evidence" value="ECO:0007669"/>
    <property type="project" value="UniProtKB-KW"/>
</dbReference>
<reference evidence="9 10" key="1">
    <citation type="submission" date="2019-06" db="EMBL/GenBank/DDBJ databases">
        <title>A novel bacterium of genus Marinomonas, isolated from coastal sand.</title>
        <authorList>
            <person name="Huang H."/>
            <person name="Mo K."/>
            <person name="Hu Y."/>
        </authorList>
    </citation>
    <scope>NUCLEOTIDE SEQUENCE [LARGE SCALE GENOMIC DNA]</scope>
    <source>
        <strain evidence="9 10">HB171799</strain>
    </source>
</reference>
<proteinExistence type="inferred from homology"/>
<dbReference type="OrthoDB" id="9808889at2"/>
<evidence type="ECO:0000256" key="2">
    <source>
        <dbReference type="ARBA" id="ARBA00022801"/>
    </source>
</evidence>
<dbReference type="PROSITE" id="PS51192">
    <property type="entry name" value="HELICASE_ATP_BIND_1"/>
    <property type="match status" value="1"/>
</dbReference>
<evidence type="ECO:0000313" key="9">
    <source>
        <dbReference type="EMBL" id="TPE55563.1"/>
    </source>
</evidence>
<keyword evidence="10" id="KW-1185">Reference proteome</keyword>
<dbReference type="InterPro" id="IPR044742">
    <property type="entry name" value="DEAD/DEAH_RhlB"/>
</dbReference>
<name>A0A501X546_9GAMM</name>
<dbReference type="GO" id="GO:0005829">
    <property type="term" value="C:cytosol"/>
    <property type="evidence" value="ECO:0007669"/>
    <property type="project" value="TreeGrafter"/>
</dbReference>
<comment type="caution">
    <text evidence="9">The sequence shown here is derived from an EMBL/GenBank/DDBJ whole genome shotgun (WGS) entry which is preliminary data.</text>
</comment>
<dbReference type="Gene3D" id="3.40.50.300">
    <property type="entry name" value="P-loop containing nucleotide triphosphate hydrolases"/>
    <property type="match status" value="2"/>
</dbReference>
<keyword evidence="3 6" id="KW-0347">Helicase</keyword>
<feature type="domain" description="Helicase C-terminal" evidence="8">
    <location>
        <begin position="233"/>
        <end position="380"/>
    </location>
</feature>
<comment type="similarity">
    <text evidence="5 6">Belongs to the DEAD box helicase family.</text>
</comment>
<evidence type="ECO:0000259" key="8">
    <source>
        <dbReference type="PROSITE" id="PS51194"/>
    </source>
</evidence>
<evidence type="ECO:0000256" key="5">
    <source>
        <dbReference type="ARBA" id="ARBA00038437"/>
    </source>
</evidence>
<dbReference type="GO" id="GO:0003724">
    <property type="term" value="F:RNA helicase activity"/>
    <property type="evidence" value="ECO:0007669"/>
    <property type="project" value="TreeGrafter"/>
</dbReference>
<keyword evidence="2 6" id="KW-0378">Hydrolase</keyword>
<dbReference type="InterPro" id="IPR014001">
    <property type="entry name" value="Helicase_ATP-bd"/>
</dbReference>
<evidence type="ECO:0000259" key="7">
    <source>
        <dbReference type="PROSITE" id="PS51192"/>
    </source>
</evidence>
<evidence type="ECO:0000256" key="6">
    <source>
        <dbReference type="RuleBase" id="RU000492"/>
    </source>
</evidence>
<dbReference type="EMBL" id="VFRR01000001">
    <property type="protein sequence ID" value="TPE55563.1"/>
    <property type="molecule type" value="Genomic_DNA"/>
</dbReference>
<dbReference type="CDD" id="cd18787">
    <property type="entry name" value="SF2_C_DEAD"/>
    <property type="match status" value="1"/>
</dbReference>
<evidence type="ECO:0000256" key="1">
    <source>
        <dbReference type="ARBA" id="ARBA00022741"/>
    </source>
</evidence>
<protein>
    <submittedName>
        <fullName evidence="9">DEAD/DEAH box helicase</fullName>
    </submittedName>
</protein>
<dbReference type="AlphaFoldDB" id="A0A501X546"/>
<dbReference type="SUPFAM" id="SSF52540">
    <property type="entry name" value="P-loop containing nucleoside triphosphate hydrolases"/>
    <property type="match status" value="1"/>
</dbReference>
<evidence type="ECO:0000313" key="10">
    <source>
        <dbReference type="Proteomes" id="UP000315901"/>
    </source>
</evidence>
<dbReference type="InterPro" id="IPR011545">
    <property type="entry name" value="DEAD/DEAH_box_helicase_dom"/>
</dbReference>
<dbReference type="InterPro" id="IPR050079">
    <property type="entry name" value="DEAD_box_RNA_helicase"/>
</dbReference>
<accession>A0A501X546</accession>
<feature type="domain" description="Helicase ATP-binding" evidence="7">
    <location>
        <begin position="32"/>
        <end position="205"/>
    </location>
</feature>
<dbReference type="Pfam" id="PF00270">
    <property type="entry name" value="DEAD"/>
    <property type="match status" value="1"/>
</dbReference>
<dbReference type="Pfam" id="PF00271">
    <property type="entry name" value="Helicase_C"/>
    <property type="match status" value="1"/>
</dbReference>
<evidence type="ECO:0000256" key="3">
    <source>
        <dbReference type="ARBA" id="ARBA00022806"/>
    </source>
</evidence>
<dbReference type="PANTHER" id="PTHR47959">
    <property type="entry name" value="ATP-DEPENDENT RNA HELICASE RHLE-RELATED"/>
    <property type="match status" value="1"/>
</dbReference>
<dbReference type="GO" id="GO:0003676">
    <property type="term" value="F:nucleic acid binding"/>
    <property type="evidence" value="ECO:0007669"/>
    <property type="project" value="InterPro"/>
</dbReference>
<dbReference type="PROSITE" id="PS51194">
    <property type="entry name" value="HELICASE_CTER"/>
    <property type="match status" value="1"/>
</dbReference>
<dbReference type="InterPro" id="IPR000629">
    <property type="entry name" value="RNA-helicase_DEAD-box_CS"/>
</dbReference>
<gene>
    <name evidence="9" type="ORF">FJM67_00495</name>
</gene>
<dbReference type="RefSeq" id="WP_140586631.1">
    <property type="nucleotide sequence ID" value="NZ_VFRR01000001.1"/>
</dbReference>
<dbReference type="SMART" id="SM00490">
    <property type="entry name" value="HELICc"/>
    <property type="match status" value="1"/>
</dbReference>
<dbReference type="Proteomes" id="UP000315901">
    <property type="component" value="Unassembled WGS sequence"/>
</dbReference>
<dbReference type="InterPro" id="IPR027417">
    <property type="entry name" value="P-loop_NTPase"/>
</dbReference>
<dbReference type="PANTHER" id="PTHR47959:SF3">
    <property type="entry name" value="ATP-DEPENDENT RNA HELICASE SRMB"/>
    <property type="match status" value="1"/>
</dbReference>